<protein>
    <recommendedName>
        <fullName evidence="1">HD/PDEase domain-containing protein</fullName>
    </recommendedName>
</protein>
<dbReference type="AlphaFoldDB" id="A0A2H0KCT4"/>
<comment type="caution">
    <text evidence="2">The sequence shown here is derived from an EMBL/GenBank/DDBJ whole genome shotgun (WGS) entry which is preliminary data.</text>
</comment>
<proteinExistence type="predicted"/>
<feature type="domain" description="HD/PDEase" evidence="1">
    <location>
        <begin position="37"/>
        <end position="145"/>
    </location>
</feature>
<evidence type="ECO:0000313" key="2">
    <source>
        <dbReference type="EMBL" id="PIQ69037.1"/>
    </source>
</evidence>
<dbReference type="InterPro" id="IPR003607">
    <property type="entry name" value="HD/PDEase_dom"/>
</dbReference>
<dbReference type="Gene3D" id="1.10.3210.10">
    <property type="entry name" value="Hypothetical protein af1432"/>
    <property type="match status" value="1"/>
</dbReference>
<dbReference type="InterPro" id="IPR006674">
    <property type="entry name" value="HD_domain"/>
</dbReference>
<accession>A0A2H0KCT4</accession>
<reference evidence="2 3" key="1">
    <citation type="submission" date="2017-09" db="EMBL/GenBank/DDBJ databases">
        <title>Depth-based differentiation of microbial function through sediment-hosted aquifers and enrichment of novel symbionts in the deep terrestrial subsurface.</title>
        <authorList>
            <person name="Probst A.J."/>
            <person name="Ladd B."/>
            <person name="Jarett J.K."/>
            <person name="Geller-Mcgrath D.E."/>
            <person name="Sieber C.M."/>
            <person name="Emerson J.B."/>
            <person name="Anantharaman K."/>
            <person name="Thomas B.C."/>
            <person name="Malmstrom R."/>
            <person name="Stieglmeier M."/>
            <person name="Klingl A."/>
            <person name="Woyke T."/>
            <person name="Ryan C.M."/>
            <person name="Banfield J.F."/>
        </authorList>
    </citation>
    <scope>NUCLEOTIDE SEQUENCE [LARGE SCALE GENOMIC DNA]</scope>
    <source>
        <strain evidence="2">CG11_big_fil_rev_8_21_14_0_20_46_11</strain>
    </source>
</reference>
<dbReference type="EMBL" id="PCVG01000014">
    <property type="protein sequence ID" value="PIQ69037.1"/>
    <property type="molecule type" value="Genomic_DNA"/>
</dbReference>
<dbReference type="Proteomes" id="UP000229342">
    <property type="component" value="Unassembled WGS sequence"/>
</dbReference>
<dbReference type="Pfam" id="PF01966">
    <property type="entry name" value="HD"/>
    <property type="match status" value="1"/>
</dbReference>
<dbReference type="SMART" id="SM00471">
    <property type="entry name" value="HDc"/>
    <property type="match status" value="1"/>
</dbReference>
<organism evidence="2 3">
    <name type="scientific">Candidatus Taylorbacteria bacterium CG11_big_fil_rev_8_21_14_0_20_46_11</name>
    <dbReference type="NCBI Taxonomy" id="1975025"/>
    <lineage>
        <taxon>Bacteria</taxon>
        <taxon>Candidatus Tayloriibacteriota</taxon>
    </lineage>
</organism>
<gene>
    <name evidence="2" type="ORF">COV91_00925</name>
</gene>
<name>A0A2H0KCT4_9BACT</name>
<evidence type="ECO:0000313" key="3">
    <source>
        <dbReference type="Proteomes" id="UP000229342"/>
    </source>
</evidence>
<evidence type="ECO:0000259" key="1">
    <source>
        <dbReference type="SMART" id="SM00471"/>
    </source>
</evidence>
<dbReference type="SUPFAM" id="SSF109604">
    <property type="entry name" value="HD-domain/PDEase-like"/>
    <property type="match status" value="1"/>
</dbReference>
<sequence length="234" mass="26500">MLLTKGTLIMSTKRLWERFPELTKAVLSDHIARGVYGGPHDFYHALMVAQYAELVAPDDDTAVLGWIAGLLHNVDRMYPKDEVHLVVSRLLTGVSHGISSGHFLVLQAVLGHSKKNDPKDDIVLVTLKDADRLGNIGWWHWLRAAQFRPNILPIDPRFVTSADPTDLDFRNPKTVLQDIRNTLEWEDWLRLPKAKKLGKPMFDAIRQLLSQLELQLSIVGLLPFPEELVVPVPK</sequence>